<dbReference type="GO" id="GO:0055088">
    <property type="term" value="P:lipid homeostasis"/>
    <property type="evidence" value="ECO:0007669"/>
    <property type="project" value="TreeGrafter"/>
</dbReference>
<dbReference type="PANTHER" id="PTHR13439">
    <property type="entry name" value="CT120 PROTEIN"/>
    <property type="match status" value="1"/>
</dbReference>
<gene>
    <name evidence="8" type="ORF">CALCODRAFT_494241</name>
</gene>
<evidence type="ECO:0000256" key="4">
    <source>
        <dbReference type="ARBA" id="ARBA00023136"/>
    </source>
</evidence>
<evidence type="ECO:0000256" key="2">
    <source>
        <dbReference type="ARBA" id="ARBA00022692"/>
    </source>
</evidence>
<dbReference type="GO" id="GO:0016020">
    <property type="term" value="C:membrane"/>
    <property type="evidence" value="ECO:0007669"/>
    <property type="project" value="UniProtKB-SubCell"/>
</dbReference>
<evidence type="ECO:0000256" key="1">
    <source>
        <dbReference type="ARBA" id="ARBA00004141"/>
    </source>
</evidence>
<evidence type="ECO:0000313" key="9">
    <source>
        <dbReference type="Proteomes" id="UP000076842"/>
    </source>
</evidence>
<feature type="domain" description="TLC" evidence="7">
    <location>
        <begin position="1"/>
        <end position="95"/>
    </location>
</feature>
<protein>
    <recommendedName>
        <fullName evidence="7">TLC domain-containing protein</fullName>
    </recommendedName>
</protein>
<evidence type="ECO:0000256" key="3">
    <source>
        <dbReference type="ARBA" id="ARBA00022989"/>
    </source>
</evidence>
<proteinExistence type="predicted"/>
<evidence type="ECO:0000313" key="8">
    <source>
        <dbReference type="EMBL" id="KZT58993.1"/>
    </source>
</evidence>
<keyword evidence="4 5" id="KW-0472">Membrane</keyword>
<keyword evidence="9" id="KW-1185">Reference proteome</keyword>
<dbReference type="InterPro" id="IPR006634">
    <property type="entry name" value="TLC-dom"/>
</dbReference>
<dbReference type="AlphaFoldDB" id="A0A165H8Q4"/>
<comment type="subcellular location">
    <subcellularLocation>
        <location evidence="1">Membrane</location>
        <topology evidence="1">Multi-pass membrane protein</topology>
    </subcellularLocation>
</comment>
<evidence type="ECO:0000256" key="5">
    <source>
        <dbReference type="PROSITE-ProRule" id="PRU00205"/>
    </source>
</evidence>
<dbReference type="PROSITE" id="PS50922">
    <property type="entry name" value="TLC"/>
    <property type="match status" value="1"/>
</dbReference>
<sequence>MSTPFLNIHWFLDKTKQTGSTWQIVNGAILMTIFMVVRLIYGGYQSSLFWRTLGDIRDQVPMPLLAIYAIGNIFLQALNWYWFYKMIFAMKKRFDPPKNIAQKKQ</sequence>
<organism evidence="8 9">
    <name type="scientific">Calocera cornea HHB12733</name>
    <dbReference type="NCBI Taxonomy" id="1353952"/>
    <lineage>
        <taxon>Eukaryota</taxon>
        <taxon>Fungi</taxon>
        <taxon>Dikarya</taxon>
        <taxon>Basidiomycota</taxon>
        <taxon>Agaricomycotina</taxon>
        <taxon>Dacrymycetes</taxon>
        <taxon>Dacrymycetales</taxon>
        <taxon>Dacrymycetaceae</taxon>
        <taxon>Calocera</taxon>
    </lineage>
</organism>
<evidence type="ECO:0000259" key="7">
    <source>
        <dbReference type="PROSITE" id="PS50922"/>
    </source>
</evidence>
<dbReference type="Proteomes" id="UP000076842">
    <property type="component" value="Unassembled WGS sequence"/>
</dbReference>
<dbReference type="PANTHER" id="PTHR13439:SF0">
    <property type="entry name" value="TOPOISOMERASE I DAMAGE AFFECTED PROTEIN 4"/>
    <property type="match status" value="1"/>
</dbReference>
<dbReference type="InParanoid" id="A0A165H8Q4"/>
<feature type="transmembrane region" description="Helical" evidence="6">
    <location>
        <begin position="24"/>
        <end position="44"/>
    </location>
</feature>
<dbReference type="OrthoDB" id="10266980at2759"/>
<keyword evidence="2 5" id="KW-0812">Transmembrane</keyword>
<dbReference type="Pfam" id="PF03798">
    <property type="entry name" value="TRAM_LAG1_CLN8"/>
    <property type="match status" value="1"/>
</dbReference>
<dbReference type="GO" id="GO:0005783">
    <property type="term" value="C:endoplasmic reticulum"/>
    <property type="evidence" value="ECO:0007669"/>
    <property type="project" value="TreeGrafter"/>
</dbReference>
<evidence type="ECO:0000256" key="6">
    <source>
        <dbReference type="SAM" id="Phobius"/>
    </source>
</evidence>
<dbReference type="STRING" id="1353952.A0A165H8Q4"/>
<keyword evidence="3 6" id="KW-1133">Transmembrane helix</keyword>
<accession>A0A165H8Q4</accession>
<dbReference type="EMBL" id="KV423945">
    <property type="protein sequence ID" value="KZT58993.1"/>
    <property type="molecule type" value="Genomic_DNA"/>
</dbReference>
<feature type="transmembrane region" description="Helical" evidence="6">
    <location>
        <begin position="64"/>
        <end position="84"/>
    </location>
</feature>
<reference evidence="8 9" key="1">
    <citation type="journal article" date="2016" name="Mol. Biol. Evol.">
        <title>Comparative Genomics of Early-Diverging Mushroom-Forming Fungi Provides Insights into the Origins of Lignocellulose Decay Capabilities.</title>
        <authorList>
            <person name="Nagy L.G."/>
            <person name="Riley R."/>
            <person name="Tritt A."/>
            <person name="Adam C."/>
            <person name="Daum C."/>
            <person name="Floudas D."/>
            <person name="Sun H."/>
            <person name="Yadav J.S."/>
            <person name="Pangilinan J."/>
            <person name="Larsson K.H."/>
            <person name="Matsuura K."/>
            <person name="Barry K."/>
            <person name="Labutti K."/>
            <person name="Kuo R."/>
            <person name="Ohm R.A."/>
            <person name="Bhattacharya S.S."/>
            <person name="Shirouzu T."/>
            <person name="Yoshinaga Y."/>
            <person name="Martin F.M."/>
            <person name="Grigoriev I.V."/>
            <person name="Hibbett D.S."/>
        </authorList>
    </citation>
    <scope>NUCLEOTIDE SEQUENCE [LARGE SCALE GENOMIC DNA]</scope>
    <source>
        <strain evidence="8 9">HHB12733</strain>
    </source>
</reference>
<name>A0A165H8Q4_9BASI</name>
<dbReference type="InterPro" id="IPR050846">
    <property type="entry name" value="TLCD"/>
</dbReference>
<feature type="non-terminal residue" evidence="8">
    <location>
        <position position="1"/>
    </location>
</feature>